<dbReference type="Pfam" id="PF13419">
    <property type="entry name" value="HAD_2"/>
    <property type="match status" value="1"/>
</dbReference>
<keyword evidence="3" id="KW-0479">Metal-binding</keyword>
<proteinExistence type="inferred from homology"/>
<dbReference type="NCBIfam" id="TIGR01509">
    <property type="entry name" value="HAD-SF-IA-v3"/>
    <property type="match status" value="1"/>
</dbReference>
<dbReference type="InterPro" id="IPR036412">
    <property type="entry name" value="HAD-like_sf"/>
</dbReference>
<dbReference type="RefSeq" id="WP_113942583.1">
    <property type="nucleotide sequence ID" value="NZ_JBHEEG010000003.1"/>
</dbReference>
<evidence type="ECO:0000256" key="2">
    <source>
        <dbReference type="ARBA" id="ARBA00006171"/>
    </source>
</evidence>
<comment type="cofactor">
    <cofactor evidence="1">
        <name>Mg(2+)</name>
        <dbReference type="ChEBI" id="CHEBI:18420"/>
    </cofactor>
</comment>
<dbReference type="PANTHER" id="PTHR46193">
    <property type="entry name" value="6-PHOSPHOGLUCONATE PHOSPHATASE"/>
    <property type="match status" value="1"/>
</dbReference>
<dbReference type="Gene3D" id="3.40.50.1000">
    <property type="entry name" value="HAD superfamily/HAD-like"/>
    <property type="match status" value="1"/>
</dbReference>
<evidence type="ECO:0000313" key="6">
    <source>
        <dbReference type="Proteomes" id="UP000252893"/>
    </source>
</evidence>
<dbReference type="Gene3D" id="1.10.150.240">
    <property type="entry name" value="Putative phosphatase, domain 2"/>
    <property type="match status" value="1"/>
</dbReference>
<dbReference type="SFLD" id="SFLDS00003">
    <property type="entry name" value="Haloacid_Dehalogenase"/>
    <property type="match status" value="1"/>
</dbReference>
<dbReference type="InterPro" id="IPR051600">
    <property type="entry name" value="Beta-PGM-like"/>
</dbReference>
<keyword evidence="5" id="KW-0378">Hydrolase</keyword>
<gene>
    <name evidence="5" type="ORF">DFR47_101239</name>
</gene>
<dbReference type="SFLD" id="SFLDG01135">
    <property type="entry name" value="C1.5.6:_HAD__Beta-PGM__Phospha"/>
    <property type="match status" value="1"/>
</dbReference>
<reference evidence="5 6" key="1">
    <citation type="submission" date="2018-06" db="EMBL/GenBank/DDBJ databases">
        <title>Genomic Encyclopedia of Type Strains, Phase IV (KMG-IV): sequencing the most valuable type-strain genomes for metagenomic binning, comparative biology and taxonomic classification.</title>
        <authorList>
            <person name="Goeker M."/>
        </authorList>
    </citation>
    <scope>NUCLEOTIDE SEQUENCE [LARGE SCALE GENOMIC DNA]</scope>
    <source>
        <strain evidence="5 6">DSM 25619</strain>
    </source>
</reference>
<comment type="caution">
    <text evidence="5">The sequence shown here is derived from an EMBL/GenBank/DDBJ whole genome shotgun (WGS) entry which is preliminary data.</text>
</comment>
<evidence type="ECO:0000256" key="3">
    <source>
        <dbReference type="ARBA" id="ARBA00022723"/>
    </source>
</evidence>
<dbReference type="AlphaFoldDB" id="A0A366E891"/>
<dbReference type="PANTHER" id="PTHR46193:SF10">
    <property type="entry name" value="6-PHOSPHOGLUCONATE PHOSPHATASE"/>
    <property type="match status" value="1"/>
</dbReference>
<comment type="similarity">
    <text evidence="2">Belongs to the HAD-like hydrolase superfamily. CbbY/CbbZ/Gph/YieH family.</text>
</comment>
<dbReference type="OrthoDB" id="9797743at2"/>
<dbReference type="EMBL" id="QNRH01000001">
    <property type="protein sequence ID" value="RBO98640.1"/>
    <property type="molecule type" value="Genomic_DNA"/>
</dbReference>
<keyword evidence="4" id="KW-0460">Magnesium</keyword>
<dbReference type="InterPro" id="IPR023198">
    <property type="entry name" value="PGP-like_dom2"/>
</dbReference>
<dbReference type="Proteomes" id="UP000252893">
    <property type="component" value="Unassembled WGS sequence"/>
</dbReference>
<dbReference type="InterPro" id="IPR023214">
    <property type="entry name" value="HAD_sf"/>
</dbReference>
<sequence>MSKPQLILFDCDGVLVDSEYIAAQVESELLTDAGYPISPEEIAERFAGLTWPSILMEIERESSMPISASLIEKSRKIMKERISKELLTVDGIEDVVSQLQYPKAICSNSNTESLQLMLKRSTLYDAFAPHIYAAREVGNKEPKPAPNVYTYAAQQFNADPKHCFVIEDSSHGVHAARAAGMRVIGFTGGAHTYPGHADKLTEAGAETVINRHRDLPAVIEAMAEWDEGF</sequence>
<dbReference type="InterPro" id="IPR006439">
    <property type="entry name" value="HAD-SF_hydro_IA"/>
</dbReference>
<keyword evidence="6" id="KW-1185">Reference proteome</keyword>
<evidence type="ECO:0000256" key="1">
    <source>
        <dbReference type="ARBA" id="ARBA00001946"/>
    </source>
</evidence>
<dbReference type="GO" id="GO:0016787">
    <property type="term" value="F:hydrolase activity"/>
    <property type="evidence" value="ECO:0007669"/>
    <property type="project" value="UniProtKB-KW"/>
</dbReference>
<accession>A0A366E891</accession>
<name>A0A366E891_9HYPH</name>
<evidence type="ECO:0000313" key="5">
    <source>
        <dbReference type="EMBL" id="RBO98640.1"/>
    </source>
</evidence>
<dbReference type="SFLD" id="SFLDG01129">
    <property type="entry name" value="C1.5:_HAD__Beta-PGM__Phosphata"/>
    <property type="match status" value="1"/>
</dbReference>
<organism evidence="5 6">
    <name type="scientific">Pseudochrobactrum asaccharolyticum</name>
    <dbReference type="NCBI Taxonomy" id="354351"/>
    <lineage>
        <taxon>Bacteria</taxon>
        <taxon>Pseudomonadati</taxon>
        <taxon>Pseudomonadota</taxon>
        <taxon>Alphaproteobacteria</taxon>
        <taxon>Hyphomicrobiales</taxon>
        <taxon>Brucellaceae</taxon>
        <taxon>Pseudochrobactrum</taxon>
    </lineage>
</organism>
<dbReference type="InterPro" id="IPR041492">
    <property type="entry name" value="HAD_2"/>
</dbReference>
<dbReference type="SUPFAM" id="SSF56784">
    <property type="entry name" value="HAD-like"/>
    <property type="match status" value="1"/>
</dbReference>
<evidence type="ECO:0000256" key="4">
    <source>
        <dbReference type="ARBA" id="ARBA00022842"/>
    </source>
</evidence>
<protein>
    <submittedName>
        <fullName evidence="5">HAD superfamily hydrolase (TIGR01509 family)</fullName>
    </submittedName>
</protein>
<dbReference type="GO" id="GO:0046872">
    <property type="term" value="F:metal ion binding"/>
    <property type="evidence" value="ECO:0007669"/>
    <property type="project" value="UniProtKB-KW"/>
</dbReference>